<dbReference type="SUPFAM" id="SSF53756">
    <property type="entry name" value="UDP-Glycosyltransferase/glycogen phosphorylase"/>
    <property type="match status" value="1"/>
</dbReference>
<dbReference type="InterPro" id="IPR007235">
    <property type="entry name" value="Glyco_trans_28_C"/>
</dbReference>
<protein>
    <submittedName>
        <fullName evidence="2">Glycosyltransferase</fullName>
    </submittedName>
</protein>
<feature type="domain" description="Glycosyl transferase family 28 C-terminal" evidence="1">
    <location>
        <begin position="272"/>
        <end position="332"/>
    </location>
</feature>
<organism evidence="2 3">
    <name type="scientific">Flaviaesturariibacter amylovorans</name>
    <dbReference type="NCBI Taxonomy" id="1084520"/>
    <lineage>
        <taxon>Bacteria</taxon>
        <taxon>Pseudomonadati</taxon>
        <taxon>Bacteroidota</taxon>
        <taxon>Chitinophagia</taxon>
        <taxon>Chitinophagales</taxon>
        <taxon>Chitinophagaceae</taxon>
        <taxon>Flaviaestuariibacter</taxon>
    </lineage>
</organism>
<name>A0ABP8HK46_9BACT</name>
<dbReference type="Pfam" id="PF04101">
    <property type="entry name" value="Glyco_tran_28_C"/>
    <property type="match status" value="1"/>
</dbReference>
<reference evidence="3" key="1">
    <citation type="journal article" date="2019" name="Int. J. Syst. Evol. Microbiol.">
        <title>The Global Catalogue of Microorganisms (GCM) 10K type strain sequencing project: providing services to taxonomists for standard genome sequencing and annotation.</title>
        <authorList>
            <consortium name="The Broad Institute Genomics Platform"/>
            <consortium name="The Broad Institute Genome Sequencing Center for Infectious Disease"/>
            <person name="Wu L."/>
            <person name="Ma J."/>
        </authorList>
    </citation>
    <scope>NUCLEOTIDE SEQUENCE [LARGE SCALE GENOMIC DNA]</scope>
    <source>
        <strain evidence="3">JCM 17919</strain>
    </source>
</reference>
<gene>
    <name evidence="2" type="ORF">GCM10023184_38110</name>
</gene>
<dbReference type="RefSeq" id="WP_345257450.1">
    <property type="nucleotide sequence ID" value="NZ_BAABGY010000014.1"/>
</dbReference>
<evidence type="ECO:0000313" key="3">
    <source>
        <dbReference type="Proteomes" id="UP001501725"/>
    </source>
</evidence>
<evidence type="ECO:0000259" key="1">
    <source>
        <dbReference type="Pfam" id="PF04101"/>
    </source>
</evidence>
<accession>A0ABP8HK46</accession>
<evidence type="ECO:0000313" key="2">
    <source>
        <dbReference type="EMBL" id="GAA4340428.1"/>
    </source>
</evidence>
<proteinExistence type="predicted"/>
<dbReference type="EMBL" id="BAABGY010000014">
    <property type="protein sequence ID" value="GAA4340428.1"/>
    <property type="molecule type" value="Genomic_DNA"/>
</dbReference>
<sequence length="370" mass="40220">MTAAPRPDPPTVLVAALDWGLGHATRCIPIIRCLLAAGVAVRLAGSGPSGALLRLEFPDLPYNELPATSVHYARSRHALLWKILLQVPKLRKVVEAENRWLHQLLNKEGIRGVISDNRYGLHHPGVRSVLITHQLSIRTPLGRVGNDILRWWHYRLIGRFSACWVPDHEGAPNLAGALAHPRNLPPVPTRYIGPLSRFAPAGPATGPKRLVLLLSGPEPQRSLFERQLCAQLPGYGTPVLLVRGLPRGGGSALQLPAHVQVLDHLSSSDLHTELSAASFVLARSGYSTVMDLAALGVRGILVPTPGQPEQEYLGRHLQSEGFAPAFRQEDFDLAAALAAAERFPYRIPQPGGPAPLERTVREWLATLPAS</sequence>
<dbReference type="Gene3D" id="3.40.50.2000">
    <property type="entry name" value="Glycogen Phosphorylase B"/>
    <property type="match status" value="1"/>
</dbReference>
<dbReference type="Proteomes" id="UP001501725">
    <property type="component" value="Unassembled WGS sequence"/>
</dbReference>
<comment type="caution">
    <text evidence="2">The sequence shown here is derived from an EMBL/GenBank/DDBJ whole genome shotgun (WGS) entry which is preliminary data.</text>
</comment>
<keyword evidence="3" id="KW-1185">Reference proteome</keyword>